<dbReference type="GO" id="GO:0016020">
    <property type="term" value="C:membrane"/>
    <property type="evidence" value="ECO:0007669"/>
    <property type="project" value="UniProtKB-SubCell"/>
</dbReference>
<dbReference type="GO" id="GO:0005506">
    <property type="term" value="F:iron ion binding"/>
    <property type="evidence" value="ECO:0007669"/>
    <property type="project" value="InterPro"/>
</dbReference>
<evidence type="ECO:0000256" key="6">
    <source>
        <dbReference type="ARBA" id="ARBA00022989"/>
    </source>
</evidence>
<comment type="cofactor">
    <cofactor evidence="11">
        <name>heme</name>
        <dbReference type="ChEBI" id="CHEBI:30413"/>
    </cofactor>
</comment>
<dbReference type="Proteomes" id="UP001190926">
    <property type="component" value="Unassembled WGS sequence"/>
</dbReference>
<dbReference type="CDD" id="cd11072">
    <property type="entry name" value="CYP71-like"/>
    <property type="match status" value="1"/>
</dbReference>
<dbReference type="GO" id="GO:0020037">
    <property type="term" value="F:heme binding"/>
    <property type="evidence" value="ECO:0007669"/>
    <property type="project" value="InterPro"/>
</dbReference>
<keyword evidence="8 11" id="KW-0408">Iron</keyword>
<name>A0AAD4JNH2_PERFH</name>
<evidence type="ECO:0000256" key="1">
    <source>
        <dbReference type="ARBA" id="ARBA00004167"/>
    </source>
</evidence>
<accession>A0AAD4JNH2</accession>
<dbReference type="InterPro" id="IPR017972">
    <property type="entry name" value="Cyt_P450_CS"/>
</dbReference>
<dbReference type="PRINTS" id="PR00385">
    <property type="entry name" value="P450"/>
</dbReference>
<dbReference type="PANTHER" id="PTHR47955:SF9">
    <property type="entry name" value="PREMNASPIRODIENE OXYGENASE-LIKE"/>
    <property type="match status" value="1"/>
</dbReference>
<evidence type="ECO:0008006" key="16">
    <source>
        <dbReference type="Google" id="ProtNLM"/>
    </source>
</evidence>
<protein>
    <recommendedName>
        <fullName evidence="16">Cytochrome P450</fullName>
    </recommendedName>
</protein>
<keyword evidence="9 12" id="KW-0503">Monooxygenase</keyword>
<evidence type="ECO:0000256" key="11">
    <source>
        <dbReference type="PIRSR" id="PIRSR602401-1"/>
    </source>
</evidence>
<dbReference type="InterPro" id="IPR036396">
    <property type="entry name" value="Cyt_P450_sf"/>
</dbReference>
<sequence length="526" mass="59827">MRMKSSEVVFPWNFTTPAALILPFIIFFFFMKKNWKKSRSIDEVNLPPGPKKLPIIGNLHLISEPPFRCFRDLAKQHGPIMHLKLGEVDVIVVSSPEIAKEILKDNDPIFTNRPESIAATIFWYNYINIAFSPYGEYWRQMRKICIMELLSNKNVRSFASIRKDEVSRLVESIRLSAATSAPINLTEKVTSSMSSVTCRAAFGMVCRDKESLIKLVREGLQMGAGFSIADIFPSSKIANALSWGTKLRLMRMRRKMDVILDDIIHKHEENLARMETTTTTTGDNNRRGNGELGNEDLVDVLLRIKNGGELEFPIGYDNIKAVLFDMFTAGTETSASTLDWVMTELVRNPQVMVKVQTEVREMVNGGSIEDEDIQKMHYLKVVIMETLRLHPQVSVIPRVSREPCQISGYTIPGKVKVLVNAWAIQRDPDYWADPEIFQPERFQNQPSVDYTGSDFHYLPFGSGKRVCPGMAFGWASVTLPLAHLLYNFNWKLPHGVRVQDLNMIEKTSLTAPRKDELFVVATTYQP</sequence>
<dbReference type="Gene3D" id="1.10.630.10">
    <property type="entry name" value="Cytochrome P450"/>
    <property type="match status" value="1"/>
</dbReference>
<comment type="caution">
    <text evidence="14">The sequence shown here is derived from an EMBL/GenBank/DDBJ whole genome shotgun (WGS) entry which is preliminary data.</text>
</comment>
<keyword evidence="3 11" id="KW-0349">Heme</keyword>
<evidence type="ECO:0000313" key="15">
    <source>
        <dbReference type="Proteomes" id="UP001190926"/>
    </source>
</evidence>
<keyword evidence="7 12" id="KW-0560">Oxidoreductase</keyword>
<dbReference type="GO" id="GO:0016705">
    <property type="term" value="F:oxidoreductase activity, acting on paired donors, with incorporation or reduction of molecular oxygen"/>
    <property type="evidence" value="ECO:0007669"/>
    <property type="project" value="InterPro"/>
</dbReference>
<evidence type="ECO:0000256" key="7">
    <source>
        <dbReference type="ARBA" id="ARBA00023002"/>
    </source>
</evidence>
<evidence type="ECO:0000256" key="2">
    <source>
        <dbReference type="ARBA" id="ARBA00010617"/>
    </source>
</evidence>
<evidence type="ECO:0000256" key="13">
    <source>
        <dbReference type="SAM" id="Phobius"/>
    </source>
</evidence>
<evidence type="ECO:0000256" key="8">
    <source>
        <dbReference type="ARBA" id="ARBA00023004"/>
    </source>
</evidence>
<dbReference type="FunFam" id="1.10.630.10:FF:000043">
    <property type="entry name" value="Cytochrome P450 99A2"/>
    <property type="match status" value="1"/>
</dbReference>
<keyword evidence="15" id="KW-1185">Reference proteome</keyword>
<evidence type="ECO:0000256" key="3">
    <source>
        <dbReference type="ARBA" id="ARBA00022617"/>
    </source>
</evidence>
<evidence type="ECO:0000256" key="5">
    <source>
        <dbReference type="ARBA" id="ARBA00022723"/>
    </source>
</evidence>
<dbReference type="PROSITE" id="PS00086">
    <property type="entry name" value="CYTOCHROME_P450"/>
    <property type="match status" value="1"/>
</dbReference>
<keyword evidence="10 13" id="KW-0472">Membrane</keyword>
<keyword evidence="4 13" id="KW-0812">Transmembrane</keyword>
<dbReference type="SUPFAM" id="SSF48264">
    <property type="entry name" value="Cytochrome P450"/>
    <property type="match status" value="1"/>
</dbReference>
<keyword evidence="6 13" id="KW-1133">Transmembrane helix</keyword>
<feature type="binding site" description="axial binding residue" evidence="11">
    <location>
        <position position="467"/>
    </location>
    <ligand>
        <name>heme</name>
        <dbReference type="ChEBI" id="CHEBI:30413"/>
    </ligand>
    <ligandPart>
        <name>Fe</name>
        <dbReference type="ChEBI" id="CHEBI:18248"/>
    </ligandPart>
</feature>
<evidence type="ECO:0000256" key="4">
    <source>
        <dbReference type="ARBA" id="ARBA00022692"/>
    </source>
</evidence>
<dbReference type="InterPro" id="IPR002401">
    <property type="entry name" value="Cyt_P450_E_grp-I"/>
</dbReference>
<dbReference type="Pfam" id="PF00067">
    <property type="entry name" value="p450"/>
    <property type="match status" value="1"/>
</dbReference>
<comment type="similarity">
    <text evidence="2 12">Belongs to the cytochrome P450 family.</text>
</comment>
<organism evidence="14 15">
    <name type="scientific">Perilla frutescens var. hirtella</name>
    <name type="common">Perilla citriodora</name>
    <name type="synonym">Perilla setoyensis</name>
    <dbReference type="NCBI Taxonomy" id="608512"/>
    <lineage>
        <taxon>Eukaryota</taxon>
        <taxon>Viridiplantae</taxon>
        <taxon>Streptophyta</taxon>
        <taxon>Embryophyta</taxon>
        <taxon>Tracheophyta</taxon>
        <taxon>Spermatophyta</taxon>
        <taxon>Magnoliopsida</taxon>
        <taxon>eudicotyledons</taxon>
        <taxon>Gunneridae</taxon>
        <taxon>Pentapetalae</taxon>
        <taxon>asterids</taxon>
        <taxon>lamiids</taxon>
        <taxon>Lamiales</taxon>
        <taxon>Lamiaceae</taxon>
        <taxon>Nepetoideae</taxon>
        <taxon>Elsholtzieae</taxon>
        <taxon>Perilla</taxon>
    </lineage>
</organism>
<dbReference type="AlphaFoldDB" id="A0AAD4JNH2"/>
<dbReference type="PRINTS" id="PR00463">
    <property type="entry name" value="EP450I"/>
</dbReference>
<evidence type="ECO:0000313" key="14">
    <source>
        <dbReference type="EMBL" id="KAH6836691.1"/>
    </source>
</evidence>
<comment type="subcellular location">
    <subcellularLocation>
        <location evidence="1">Membrane</location>
        <topology evidence="1">Single-pass membrane protein</topology>
    </subcellularLocation>
</comment>
<reference evidence="14 15" key="1">
    <citation type="journal article" date="2021" name="Nat. Commun.">
        <title>Incipient diploidization of the medicinal plant Perilla within 10,000 years.</title>
        <authorList>
            <person name="Zhang Y."/>
            <person name="Shen Q."/>
            <person name="Leng L."/>
            <person name="Zhang D."/>
            <person name="Chen S."/>
            <person name="Shi Y."/>
            <person name="Ning Z."/>
            <person name="Chen S."/>
        </authorList>
    </citation>
    <scope>NUCLEOTIDE SEQUENCE [LARGE SCALE GENOMIC DNA]</scope>
    <source>
        <strain evidence="15">cv. PC099</strain>
    </source>
</reference>
<feature type="transmembrane region" description="Helical" evidence="13">
    <location>
        <begin position="12"/>
        <end position="31"/>
    </location>
</feature>
<evidence type="ECO:0000256" key="9">
    <source>
        <dbReference type="ARBA" id="ARBA00023033"/>
    </source>
</evidence>
<dbReference type="InterPro" id="IPR001128">
    <property type="entry name" value="Cyt_P450"/>
</dbReference>
<evidence type="ECO:0000256" key="12">
    <source>
        <dbReference type="RuleBase" id="RU000461"/>
    </source>
</evidence>
<dbReference type="PANTHER" id="PTHR47955">
    <property type="entry name" value="CYTOCHROME P450 FAMILY 71 PROTEIN"/>
    <property type="match status" value="1"/>
</dbReference>
<keyword evidence="5 11" id="KW-0479">Metal-binding</keyword>
<dbReference type="EMBL" id="SDAM02000019">
    <property type="protein sequence ID" value="KAH6836691.1"/>
    <property type="molecule type" value="Genomic_DNA"/>
</dbReference>
<gene>
    <name evidence="14" type="ORF">C2S53_007348</name>
</gene>
<evidence type="ECO:0000256" key="10">
    <source>
        <dbReference type="ARBA" id="ARBA00023136"/>
    </source>
</evidence>
<dbReference type="GO" id="GO:0004497">
    <property type="term" value="F:monooxygenase activity"/>
    <property type="evidence" value="ECO:0007669"/>
    <property type="project" value="UniProtKB-KW"/>
</dbReference>
<proteinExistence type="inferred from homology"/>